<dbReference type="Pfam" id="PF00289">
    <property type="entry name" value="Biotin_carb_N"/>
    <property type="match status" value="1"/>
</dbReference>
<dbReference type="Gene3D" id="3.30.1360.40">
    <property type="match status" value="1"/>
</dbReference>
<dbReference type="InterPro" id="IPR011053">
    <property type="entry name" value="Single_hybrid_motif"/>
</dbReference>
<comment type="caution">
    <text evidence="12">The sequence shown here is derived from an EMBL/GenBank/DDBJ whole genome shotgun (WGS) entry which is preliminary data.</text>
</comment>
<evidence type="ECO:0000256" key="5">
    <source>
        <dbReference type="ARBA" id="ARBA00022840"/>
    </source>
</evidence>
<evidence type="ECO:0000256" key="1">
    <source>
        <dbReference type="ARBA" id="ARBA00001953"/>
    </source>
</evidence>
<dbReference type="Gene3D" id="3.30.470.20">
    <property type="entry name" value="ATP-grasp fold, B domain"/>
    <property type="match status" value="1"/>
</dbReference>
<dbReference type="InterPro" id="IPR005479">
    <property type="entry name" value="CPAse_ATP-bd"/>
</dbReference>
<organism evidence="12 13">
    <name type="scientific">Pseudopithomyces chartarum</name>
    <dbReference type="NCBI Taxonomy" id="1892770"/>
    <lineage>
        <taxon>Eukaryota</taxon>
        <taxon>Fungi</taxon>
        <taxon>Dikarya</taxon>
        <taxon>Ascomycota</taxon>
        <taxon>Pezizomycotina</taxon>
        <taxon>Dothideomycetes</taxon>
        <taxon>Pleosporomycetidae</taxon>
        <taxon>Pleosporales</taxon>
        <taxon>Massarineae</taxon>
        <taxon>Didymosphaeriaceae</taxon>
        <taxon>Pseudopithomyces</taxon>
    </lineage>
</organism>
<dbReference type="SUPFAM" id="SSF50891">
    <property type="entry name" value="Cyclophilin-like"/>
    <property type="match status" value="2"/>
</dbReference>
<dbReference type="SUPFAM" id="SSF51230">
    <property type="entry name" value="Single hybrid motif"/>
    <property type="match status" value="1"/>
</dbReference>
<feature type="domain" description="Lipoyl-binding" evidence="9">
    <location>
        <begin position="1152"/>
        <end position="1236"/>
    </location>
</feature>
<dbReference type="Pfam" id="PF02786">
    <property type="entry name" value="CPSase_L_D2"/>
    <property type="match status" value="1"/>
</dbReference>
<dbReference type="InterPro" id="IPR050856">
    <property type="entry name" value="Biotin_carboxylase_complex"/>
</dbReference>
<dbReference type="GO" id="GO:0016874">
    <property type="term" value="F:ligase activity"/>
    <property type="evidence" value="ECO:0007669"/>
    <property type="project" value="UniProtKB-KW"/>
</dbReference>
<dbReference type="AlphaFoldDB" id="A0AAN6LZA9"/>
<feature type="domain" description="ATP-grasp" evidence="10">
    <location>
        <begin position="121"/>
        <end position="321"/>
    </location>
</feature>
<dbReference type="SUPFAM" id="SSF51246">
    <property type="entry name" value="Rudiment single hybrid motif"/>
    <property type="match status" value="1"/>
</dbReference>
<reference evidence="12 13" key="1">
    <citation type="submission" date="2021-02" db="EMBL/GenBank/DDBJ databases">
        <title>Genome assembly of Pseudopithomyces chartarum.</title>
        <authorList>
            <person name="Jauregui R."/>
            <person name="Singh J."/>
            <person name="Voisey C."/>
        </authorList>
    </citation>
    <scope>NUCLEOTIDE SEQUENCE [LARGE SCALE GENOMIC DNA]</scope>
    <source>
        <strain evidence="12 13">AGR01</strain>
    </source>
</reference>
<dbReference type="PROSITE" id="PS50975">
    <property type="entry name" value="ATP_GRASP"/>
    <property type="match status" value="1"/>
</dbReference>
<dbReference type="PANTHER" id="PTHR18866:SF128">
    <property type="entry name" value="UREA AMIDOLYASE"/>
    <property type="match status" value="1"/>
</dbReference>
<feature type="domain" description="Biotin carboxylation" evidence="11">
    <location>
        <begin position="3"/>
        <end position="459"/>
    </location>
</feature>
<dbReference type="InterPro" id="IPR011764">
    <property type="entry name" value="Biotin_carboxylation_dom"/>
</dbReference>
<dbReference type="Pfam" id="PF02626">
    <property type="entry name" value="CT_A_B"/>
    <property type="match status" value="1"/>
</dbReference>
<keyword evidence="3 7" id="KW-0547">Nucleotide-binding</keyword>
<dbReference type="PROSITE" id="PS50979">
    <property type="entry name" value="BC"/>
    <property type="match status" value="1"/>
</dbReference>
<dbReference type="Gene3D" id="2.40.50.100">
    <property type="match status" value="1"/>
</dbReference>
<accession>A0AAN6LZA9</accession>
<dbReference type="EMBL" id="WVTA01000005">
    <property type="protein sequence ID" value="KAK3209956.1"/>
    <property type="molecule type" value="Genomic_DNA"/>
</dbReference>
<dbReference type="PROSITE" id="PS00867">
    <property type="entry name" value="CPSASE_2"/>
    <property type="match status" value="1"/>
</dbReference>
<evidence type="ECO:0000256" key="2">
    <source>
        <dbReference type="ARBA" id="ARBA00022598"/>
    </source>
</evidence>
<dbReference type="SUPFAM" id="SSF56059">
    <property type="entry name" value="Glutathione synthetase ATP-binding domain-like"/>
    <property type="match status" value="1"/>
</dbReference>
<keyword evidence="4" id="KW-0378">Hydrolase</keyword>
<dbReference type="InterPro" id="IPR016185">
    <property type="entry name" value="PreATP-grasp_dom_sf"/>
</dbReference>
<dbReference type="SMART" id="SM00878">
    <property type="entry name" value="Biotin_carb_C"/>
    <property type="match status" value="1"/>
</dbReference>
<dbReference type="InterPro" id="IPR003778">
    <property type="entry name" value="CT_A_B"/>
</dbReference>
<dbReference type="Proteomes" id="UP001280581">
    <property type="component" value="Unassembled WGS sequence"/>
</dbReference>
<dbReference type="PROSITE" id="PS50968">
    <property type="entry name" value="BIOTINYL_LIPOYL"/>
    <property type="match status" value="1"/>
</dbReference>
<dbReference type="PROSITE" id="PS00866">
    <property type="entry name" value="CPSASE_1"/>
    <property type="match status" value="1"/>
</dbReference>
<evidence type="ECO:0000259" key="9">
    <source>
        <dbReference type="PROSITE" id="PS50968"/>
    </source>
</evidence>
<comment type="cofactor">
    <cofactor evidence="1">
        <name>biotin</name>
        <dbReference type="ChEBI" id="CHEBI:57586"/>
    </cofactor>
</comment>
<dbReference type="Pfam" id="PF02682">
    <property type="entry name" value="CT_C_D"/>
    <property type="match status" value="1"/>
</dbReference>
<dbReference type="PANTHER" id="PTHR18866">
    <property type="entry name" value="CARBOXYLASE:PYRUVATE/ACETYL-COA/PROPIONYL-COA CARBOXYLASE"/>
    <property type="match status" value="1"/>
</dbReference>
<evidence type="ECO:0000256" key="3">
    <source>
        <dbReference type="ARBA" id="ARBA00022741"/>
    </source>
</evidence>
<keyword evidence="8" id="KW-0175">Coiled coil</keyword>
<dbReference type="InterPro" id="IPR005481">
    <property type="entry name" value="BC-like_N"/>
</dbReference>
<keyword evidence="5 7" id="KW-0067">ATP-binding</keyword>
<protein>
    <recommendedName>
        <fullName evidence="14">Urea carboxylase</fullName>
    </recommendedName>
</protein>
<dbReference type="CDD" id="cd06850">
    <property type="entry name" value="biotinyl_domain"/>
    <property type="match status" value="1"/>
</dbReference>
<keyword evidence="6" id="KW-0092">Biotin</keyword>
<dbReference type="Pfam" id="PF02785">
    <property type="entry name" value="Biotin_carb_C"/>
    <property type="match status" value="1"/>
</dbReference>
<proteinExistence type="predicted"/>
<feature type="coiled-coil region" evidence="8">
    <location>
        <begin position="1099"/>
        <end position="1133"/>
    </location>
</feature>
<dbReference type="InterPro" id="IPR029000">
    <property type="entry name" value="Cyclophilin-like_dom_sf"/>
</dbReference>
<dbReference type="GO" id="GO:0016787">
    <property type="term" value="F:hydrolase activity"/>
    <property type="evidence" value="ECO:0007669"/>
    <property type="project" value="UniProtKB-KW"/>
</dbReference>
<dbReference type="InterPro" id="IPR003833">
    <property type="entry name" value="CT_C_D"/>
</dbReference>
<evidence type="ECO:0000256" key="4">
    <source>
        <dbReference type="ARBA" id="ARBA00022801"/>
    </source>
</evidence>
<dbReference type="SUPFAM" id="SSF160467">
    <property type="entry name" value="PH0987 N-terminal domain-like"/>
    <property type="match status" value="1"/>
</dbReference>
<gene>
    <name evidence="12" type="ORF">GRF29_44g1181770</name>
</gene>
<dbReference type="SUPFAM" id="SSF52440">
    <property type="entry name" value="PreATP-grasp domain"/>
    <property type="match status" value="1"/>
</dbReference>
<dbReference type="Pfam" id="PF00364">
    <property type="entry name" value="Biotin_lipoyl"/>
    <property type="match status" value="1"/>
</dbReference>
<dbReference type="FunFam" id="3.40.50.20:FF:000010">
    <property type="entry name" value="Propionyl-CoA carboxylase subunit alpha"/>
    <property type="match status" value="1"/>
</dbReference>
<evidence type="ECO:0000256" key="6">
    <source>
        <dbReference type="ARBA" id="ARBA00023267"/>
    </source>
</evidence>
<keyword evidence="2" id="KW-0436">Ligase</keyword>
<dbReference type="InterPro" id="IPR011761">
    <property type="entry name" value="ATP-grasp"/>
</dbReference>
<evidence type="ECO:0000259" key="11">
    <source>
        <dbReference type="PROSITE" id="PS50979"/>
    </source>
</evidence>
<dbReference type="InterPro" id="IPR005482">
    <property type="entry name" value="Biotin_COase_C"/>
</dbReference>
<evidence type="ECO:0000256" key="7">
    <source>
        <dbReference type="PROSITE-ProRule" id="PRU00409"/>
    </source>
</evidence>
<dbReference type="Gene3D" id="2.40.100.10">
    <property type="entry name" value="Cyclophilin-like"/>
    <property type="match status" value="2"/>
</dbReference>
<evidence type="ECO:0000313" key="13">
    <source>
        <dbReference type="Proteomes" id="UP001280581"/>
    </source>
</evidence>
<evidence type="ECO:0008006" key="14">
    <source>
        <dbReference type="Google" id="ProtNLM"/>
    </source>
</evidence>
<evidence type="ECO:0000313" key="12">
    <source>
        <dbReference type="EMBL" id="KAK3209956.1"/>
    </source>
</evidence>
<dbReference type="GO" id="GO:0005524">
    <property type="term" value="F:ATP binding"/>
    <property type="evidence" value="ECO:0007669"/>
    <property type="project" value="UniProtKB-UniRule"/>
</dbReference>
<sequence length="1238" mass="136028">MEKLKTLLIANRGEIAVRICKTAKKLNIKTIAIYSEADAASQHVRDADEAYLLPGSNATAYTEEESILHIAAETGVDAIIPGYGFLSENAHFARLVGDAGIAWVGPSPESIEAFGIKHTARALAEKANVPIVPGTKGLVENENVAVEEAKRIGFPVMLKATGGGGGMGLITCDKADEVSEGFRMVQSRGETLFKNPGVFIEAFYPASHHIEVQIFGNGQGQAIHFGDRECSIQRRHQKVIEECPSPFVERRSDLRAKLGDAAVRLAESIQYASAGTVEYLVDDKTGDFFFLEMNTRLQVEHGITELCYDVDLVELMLKQAEAQLAGRGGLDGTRLKQMQPIGPSGFAIEARVYAENPLKNYAPSPGLLQKVEWKAVTGSRVDTWVFTGSRITPNYDPLIAKAMVHQKSRDGAILGMYDLLTQSSICGPPTNLGFLANIVDDERFKAGNTMTSFLQDFRYNPHAINVISAGAYTLIQDLPGRPTVGKGIPHSGPMDPMAFQIANLLVGNDGGTEGLEITLSGPELHFVAPAVVALCGAPMEASLDDAEFPMWTSVKIEAGSRLKIGKTTGGGCRSYLAVLGGFPSVASYFGSKSTSPLVAIGGYQGRALAPGDLLQISDSLPQNFVSTSLPEHLRLNYRTDWEISAMVGPHDEGYFTPEFIRTIYDTKWRVSHNASRSGIRLTGPLPKWAREDGGEGGAHPSNLIEYGYPLGTLNWTGDDPCIFPVDCPNFGGFTSSTTVIKADWWKLGQVKAGNTLKYVRVGLQDALKKRRRNDDFVNSIEKAIKANTGFQGIESLQNSHVSFHESDIGKAVFWEKDAGATTPRVRYRQGGDDHILIEYGNESFDLNHRCRVTALENALRSDSTPDPIKKNLFNTVGCCTTLLVYYNGAKLPRSDLVAYLQNIESELGDLRSTKVPTRIFKLPISFESKLQDEATQRYITNQRPHAPYLPDNLAFVAKNNAFTPQQLKDIYLSGQFMAVVVGFFCGNTVSLPVDPRQRISAPKMNPSRVFTPEGTVGWAGSCMSIYPVDSPGGYQMTGRTVPCWDYYSYKPGFTERPWIFRDFDILTFYQVSEKELDVLLGKFRAGKYDWEYDCVEFDMAQHNKLLEDTKDEVKAIRTKQMVAQDEMTKAENESLDRWRKEKAENQVDESAVETLLDEPNVLSMEAPVDANVWKVEKSEGDKVEEGSVVVILEAMKLEIAVKAPESASTEGAFKVEKLLVKPGDTVTAGGHLALLRRT</sequence>
<dbReference type="GO" id="GO:0046872">
    <property type="term" value="F:metal ion binding"/>
    <property type="evidence" value="ECO:0007669"/>
    <property type="project" value="InterPro"/>
</dbReference>
<name>A0AAN6LZA9_9PLEO</name>
<dbReference type="InterPro" id="IPR011054">
    <property type="entry name" value="Rudment_hybrid_motif"/>
</dbReference>
<keyword evidence="13" id="KW-1185">Reference proteome</keyword>
<evidence type="ECO:0000256" key="8">
    <source>
        <dbReference type="SAM" id="Coils"/>
    </source>
</evidence>
<dbReference type="InterPro" id="IPR000089">
    <property type="entry name" value="Biotin_lipoyl"/>
</dbReference>
<evidence type="ECO:0000259" key="10">
    <source>
        <dbReference type="PROSITE" id="PS50975"/>
    </source>
</evidence>
<dbReference type="SMART" id="SM00796">
    <property type="entry name" value="AHS1"/>
    <property type="match status" value="1"/>
</dbReference>
<dbReference type="SMART" id="SM00797">
    <property type="entry name" value="AHS2"/>
    <property type="match status" value="1"/>
</dbReference>